<sequence length="380" mass="43704">MPTLPNQKRIKMKSIPFLTVATDFLVIFAIMNIAEGFVAHQTTCCVHSSKTFHPALNEQERSRAPKIRLTFSYEEKKENNPLKHRRTNKSTQRQMLNLSLVDNLFQSTSIIITVPADNNVQAEVFADLAHIFLDLATFFSPDTIILRLFVVIGRMFSILSDYIPDQKMTPEEILFQSSMLWVSSRNFLQKFHVILRSTLKTSNFSDRRVYHTTFRPAGFTWMQYMDLMNDALEWIEAPDGSIFFEDKADLLVMTRGIVYTRNHMNDDVESYGKLGGSHCGVIGDLSLLSRLDSDDEKANIDFDFSGAHSIFLNDNQAATEDHDYKFRMFQAWGTGTGASLLRINTGRLFDAAKKDPRIAECTKNLYYNAMQEKLFHYEYD</sequence>
<gene>
    <name evidence="1" type="ORF">CDEB00056_LOCUS23410</name>
</gene>
<evidence type="ECO:0000313" key="1">
    <source>
        <dbReference type="EMBL" id="CAE0478557.1"/>
    </source>
</evidence>
<protein>
    <submittedName>
        <fullName evidence="1">Uncharacterized protein</fullName>
    </submittedName>
</protein>
<dbReference type="AlphaFoldDB" id="A0A7S3QJB7"/>
<name>A0A7S3QJB7_9STRA</name>
<accession>A0A7S3QJB7</accession>
<dbReference type="EMBL" id="HBIO01030563">
    <property type="protein sequence ID" value="CAE0478557.1"/>
    <property type="molecule type" value="Transcribed_RNA"/>
</dbReference>
<reference evidence="1" key="1">
    <citation type="submission" date="2021-01" db="EMBL/GenBank/DDBJ databases">
        <authorList>
            <person name="Corre E."/>
            <person name="Pelletier E."/>
            <person name="Niang G."/>
            <person name="Scheremetjew M."/>
            <person name="Finn R."/>
            <person name="Kale V."/>
            <person name="Holt S."/>
            <person name="Cochrane G."/>
            <person name="Meng A."/>
            <person name="Brown T."/>
            <person name="Cohen L."/>
        </authorList>
    </citation>
    <scope>NUCLEOTIDE SEQUENCE</scope>
    <source>
        <strain evidence="1">MM31A-1</strain>
    </source>
</reference>
<organism evidence="1">
    <name type="scientific">Chaetoceros debilis</name>
    <dbReference type="NCBI Taxonomy" id="122233"/>
    <lineage>
        <taxon>Eukaryota</taxon>
        <taxon>Sar</taxon>
        <taxon>Stramenopiles</taxon>
        <taxon>Ochrophyta</taxon>
        <taxon>Bacillariophyta</taxon>
        <taxon>Coscinodiscophyceae</taxon>
        <taxon>Chaetocerotophycidae</taxon>
        <taxon>Chaetocerotales</taxon>
        <taxon>Chaetocerotaceae</taxon>
        <taxon>Chaetoceros</taxon>
    </lineage>
</organism>
<proteinExistence type="predicted"/>